<keyword evidence="3" id="KW-1185">Reference proteome</keyword>
<dbReference type="AlphaFoldDB" id="A0A5B6WEQ0"/>
<dbReference type="EMBL" id="SMMG02000003">
    <property type="protein sequence ID" value="KAA3480281.1"/>
    <property type="molecule type" value="Genomic_DNA"/>
</dbReference>
<dbReference type="Proteomes" id="UP000325315">
    <property type="component" value="Unassembled WGS sequence"/>
</dbReference>
<reference evidence="3" key="1">
    <citation type="journal article" date="2019" name="Plant Biotechnol. J.">
        <title>Genome sequencing of the Australian wild diploid species Gossypium australe highlights disease resistance and delayed gland morphogenesis.</title>
        <authorList>
            <person name="Cai Y."/>
            <person name="Cai X."/>
            <person name="Wang Q."/>
            <person name="Wang P."/>
            <person name="Zhang Y."/>
            <person name="Cai C."/>
            <person name="Xu Y."/>
            <person name="Wang K."/>
            <person name="Zhou Z."/>
            <person name="Wang C."/>
            <person name="Geng S."/>
            <person name="Li B."/>
            <person name="Dong Q."/>
            <person name="Hou Y."/>
            <person name="Wang H."/>
            <person name="Ai P."/>
            <person name="Liu Z."/>
            <person name="Yi F."/>
            <person name="Sun M."/>
            <person name="An G."/>
            <person name="Cheng J."/>
            <person name="Zhang Y."/>
            <person name="Shi Q."/>
            <person name="Xie Y."/>
            <person name="Shi X."/>
            <person name="Chang Y."/>
            <person name="Huang F."/>
            <person name="Chen Y."/>
            <person name="Hong S."/>
            <person name="Mi L."/>
            <person name="Sun Q."/>
            <person name="Zhang L."/>
            <person name="Zhou B."/>
            <person name="Peng R."/>
            <person name="Zhang X."/>
            <person name="Liu F."/>
        </authorList>
    </citation>
    <scope>NUCLEOTIDE SEQUENCE [LARGE SCALE GENOMIC DNA]</scope>
    <source>
        <strain evidence="3">cv. PA1801</strain>
    </source>
</reference>
<comment type="caution">
    <text evidence="2">The sequence shown here is derived from an EMBL/GenBank/DDBJ whole genome shotgun (WGS) entry which is preliminary data.</text>
</comment>
<gene>
    <name evidence="2" type="ORF">EPI10_020729</name>
</gene>
<protein>
    <submittedName>
        <fullName evidence="2">Uncharacterized protein</fullName>
    </submittedName>
</protein>
<name>A0A5B6WEQ0_9ROSI</name>
<evidence type="ECO:0000313" key="3">
    <source>
        <dbReference type="Proteomes" id="UP000325315"/>
    </source>
</evidence>
<accession>A0A5B6WEQ0</accession>
<evidence type="ECO:0000256" key="1">
    <source>
        <dbReference type="SAM" id="MobiDB-lite"/>
    </source>
</evidence>
<sequence length="74" mass="8334">MTHKNIPRENLLFDEANANPPSLPPPQQLPTNINMARKEGTLREYALSSSDMVQRSITRPAITANNFEIKQAMI</sequence>
<proteinExistence type="predicted"/>
<feature type="region of interest" description="Disordered" evidence="1">
    <location>
        <begin position="1"/>
        <end position="30"/>
    </location>
</feature>
<organism evidence="2 3">
    <name type="scientific">Gossypium australe</name>
    <dbReference type="NCBI Taxonomy" id="47621"/>
    <lineage>
        <taxon>Eukaryota</taxon>
        <taxon>Viridiplantae</taxon>
        <taxon>Streptophyta</taxon>
        <taxon>Embryophyta</taxon>
        <taxon>Tracheophyta</taxon>
        <taxon>Spermatophyta</taxon>
        <taxon>Magnoliopsida</taxon>
        <taxon>eudicotyledons</taxon>
        <taxon>Gunneridae</taxon>
        <taxon>Pentapetalae</taxon>
        <taxon>rosids</taxon>
        <taxon>malvids</taxon>
        <taxon>Malvales</taxon>
        <taxon>Malvaceae</taxon>
        <taxon>Malvoideae</taxon>
        <taxon>Gossypium</taxon>
    </lineage>
</organism>
<evidence type="ECO:0000313" key="2">
    <source>
        <dbReference type="EMBL" id="KAA3480281.1"/>
    </source>
</evidence>